<feature type="compositionally biased region" description="Basic and acidic residues" evidence="1">
    <location>
        <begin position="159"/>
        <end position="172"/>
    </location>
</feature>
<dbReference type="AlphaFoldDB" id="A0ABD0YPT3"/>
<feature type="compositionally biased region" description="Basic and acidic residues" evidence="1">
    <location>
        <begin position="709"/>
        <end position="718"/>
    </location>
</feature>
<feature type="compositionally biased region" description="Basic and acidic residues" evidence="1">
    <location>
        <begin position="389"/>
        <end position="406"/>
    </location>
</feature>
<feature type="compositionally biased region" description="Polar residues" evidence="1">
    <location>
        <begin position="422"/>
        <end position="437"/>
    </location>
</feature>
<dbReference type="EMBL" id="JBFDAA010000004">
    <property type="protein sequence ID" value="KAL1137796.1"/>
    <property type="molecule type" value="Genomic_DNA"/>
</dbReference>
<keyword evidence="3" id="KW-1185">Reference proteome</keyword>
<feature type="region of interest" description="Disordered" evidence="1">
    <location>
        <begin position="699"/>
        <end position="718"/>
    </location>
</feature>
<evidence type="ECO:0000256" key="1">
    <source>
        <dbReference type="SAM" id="MobiDB-lite"/>
    </source>
</evidence>
<evidence type="ECO:0000313" key="3">
    <source>
        <dbReference type="Proteomes" id="UP001558652"/>
    </source>
</evidence>
<name>A0ABD0YPT3_9HEMI</name>
<gene>
    <name evidence="2" type="ORF">AAG570_009492</name>
</gene>
<feature type="compositionally biased region" description="Basic and acidic residues" evidence="1">
    <location>
        <begin position="602"/>
        <end position="612"/>
    </location>
</feature>
<comment type="caution">
    <text evidence="2">The sequence shown here is derived from an EMBL/GenBank/DDBJ whole genome shotgun (WGS) entry which is preliminary data.</text>
</comment>
<feature type="region of interest" description="Disordered" evidence="1">
    <location>
        <begin position="112"/>
        <end position="442"/>
    </location>
</feature>
<dbReference type="Proteomes" id="UP001558652">
    <property type="component" value="Unassembled WGS sequence"/>
</dbReference>
<sequence length="792" mass="88514">MNRARLPRRLPMMMKMMKVNGNISPSVDGFAMSVPDFPDYTGVELEPEDNRNLWKSKAELIPELDLETGSSITQITSDVGDQGALYQEAESDTSHSGKPRNFQDSTLRQNDFAEADGGPLQQHKDSSLTSKSLSKMYSDEKDSPTHSNSNIKTAAGVEKQNHPNKGCDRQQSDDDLWNEEVEVKKASSAPNVKDHMPKRNEDNSWDPFTSADFTSNKQHIKQVSIKHPPNTPATAEIKQTEKGDWFVNSKGNEYCSGNSVKNPVDDAGNVLEVLDKTVQDPNENGKETASGNSPEMAEDKKQSASSSENNSADLEKLPEIVAGGKARSDLQGSPSARTDGKYSGKQHCHGSKPNEEIDPLTFQHPLPEEARPENKKWTKKLKPPTTGDEPQKNGNEKKDKVEDVTHPDIMAAGGELPHGESENQPTRMKTNNGGSKLNKNRKNVKGDKSLIFASLTDCVDGQTETKDKRYELPVSDYNRYWDNSPIKDSRNENTDKEARSDALFPFNIPQFNDRQWETPKYRNPQMPDDYFNEMYSLHKHARGSGGRSKFFSNLLKARREHGSEDNMGDQTKSKVMTLGDILHSNVMPKPKDTEDANPGTEEENRPKEQYHDDQIKDFWDILKESDDLSPLGSDTGNMGGLLGMLLKDTVPGGLPEPEGRTGANWKNSEDVRRELDKFLKQCRMNDKLYQSYGEEYRRKHRKHHRNAHHEHPMSESKDAFSTKASKVFSLCSVKKIPIAPFVSGRLAVSLPDLRVSGVGGKEFVTISRLSVDERGKRVGSGLGGVSFWMPVV</sequence>
<feature type="region of interest" description="Disordered" evidence="1">
    <location>
        <begin position="584"/>
        <end position="612"/>
    </location>
</feature>
<protein>
    <submittedName>
        <fullName evidence="2">Uncharacterized protein</fullName>
    </submittedName>
</protein>
<feature type="compositionally biased region" description="Basic and acidic residues" evidence="1">
    <location>
        <begin position="273"/>
        <end position="286"/>
    </location>
</feature>
<reference evidence="2 3" key="1">
    <citation type="submission" date="2024-07" db="EMBL/GenBank/DDBJ databases">
        <title>Chromosome-level genome assembly of the water stick insect Ranatra chinensis (Heteroptera: Nepidae).</title>
        <authorList>
            <person name="Liu X."/>
        </authorList>
    </citation>
    <scope>NUCLEOTIDE SEQUENCE [LARGE SCALE GENOMIC DNA]</scope>
    <source>
        <strain evidence="2">Cailab_2021Rc</strain>
        <tissue evidence="2">Muscle</tissue>
    </source>
</reference>
<feature type="compositionally biased region" description="Polar residues" evidence="1">
    <location>
        <begin position="249"/>
        <end position="261"/>
    </location>
</feature>
<proteinExistence type="predicted"/>
<evidence type="ECO:0000313" key="2">
    <source>
        <dbReference type="EMBL" id="KAL1137796.1"/>
    </source>
</evidence>
<feature type="compositionally biased region" description="Basic and acidic residues" evidence="1">
    <location>
        <begin position="366"/>
        <end position="376"/>
    </location>
</feature>
<feature type="compositionally biased region" description="Basic residues" evidence="1">
    <location>
        <begin position="699"/>
        <end position="708"/>
    </location>
</feature>
<accession>A0ABD0YPT3</accession>
<feature type="compositionally biased region" description="Basic and acidic residues" evidence="1">
    <location>
        <begin position="192"/>
        <end position="202"/>
    </location>
</feature>
<organism evidence="2 3">
    <name type="scientific">Ranatra chinensis</name>
    <dbReference type="NCBI Taxonomy" id="642074"/>
    <lineage>
        <taxon>Eukaryota</taxon>
        <taxon>Metazoa</taxon>
        <taxon>Ecdysozoa</taxon>
        <taxon>Arthropoda</taxon>
        <taxon>Hexapoda</taxon>
        <taxon>Insecta</taxon>
        <taxon>Pterygota</taxon>
        <taxon>Neoptera</taxon>
        <taxon>Paraneoptera</taxon>
        <taxon>Hemiptera</taxon>
        <taxon>Heteroptera</taxon>
        <taxon>Panheteroptera</taxon>
        <taxon>Nepomorpha</taxon>
        <taxon>Nepidae</taxon>
        <taxon>Ranatrinae</taxon>
        <taxon>Ranatra</taxon>
    </lineage>
</organism>
<feature type="compositionally biased region" description="Polar residues" evidence="1">
    <location>
        <begin position="303"/>
        <end position="312"/>
    </location>
</feature>